<dbReference type="Proteomes" id="UP001062846">
    <property type="component" value="Chromosome 1"/>
</dbReference>
<accession>A0ACC0Q1B0</accession>
<keyword evidence="2" id="KW-1185">Reference proteome</keyword>
<name>A0ACC0Q1B0_RHOML</name>
<evidence type="ECO:0000313" key="2">
    <source>
        <dbReference type="Proteomes" id="UP001062846"/>
    </source>
</evidence>
<gene>
    <name evidence="1" type="ORF">RHMOL_Rhmol01G0088500</name>
</gene>
<dbReference type="EMBL" id="CM046388">
    <property type="protein sequence ID" value="KAI8571067.1"/>
    <property type="molecule type" value="Genomic_DNA"/>
</dbReference>
<organism evidence="1 2">
    <name type="scientific">Rhododendron molle</name>
    <name type="common">Chinese azalea</name>
    <name type="synonym">Azalea mollis</name>
    <dbReference type="NCBI Taxonomy" id="49168"/>
    <lineage>
        <taxon>Eukaryota</taxon>
        <taxon>Viridiplantae</taxon>
        <taxon>Streptophyta</taxon>
        <taxon>Embryophyta</taxon>
        <taxon>Tracheophyta</taxon>
        <taxon>Spermatophyta</taxon>
        <taxon>Magnoliopsida</taxon>
        <taxon>eudicotyledons</taxon>
        <taxon>Gunneridae</taxon>
        <taxon>Pentapetalae</taxon>
        <taxon>asterids</taxon>
        <taxon>Ericales</taxon>
        <taxon>Ericaceae</taxon>
        <taxon>Ericoideae</taxon>
        <taxon>Rhodoreae</taxon>
        <taxon>Rhododendron</taxon>
    </lineage>
</organism>
<comment type="caution">
    <text evidence="1">The sequence shown here is derived from an EMBL/GenBank/DDBJ whole genome shotgun (WGS) entry which is preliminary data.</text>
</comment>
<protein>
    <submittedName>
        <fullName evidence="1">Uncharacterized protein</fullName>
    </submittedName>
</protein>
<proteinExistence type="predicted"/>
<sequence length="389" mass="43420">MLAQDRRLKAMAEALTNMKVLKLYAWETHFKNAVEKEPVRMIPDVAAVFIEAKVSFFRIMKFLNAPELQNRYAKKTRDAEGLNQAISISTTRISWGSISLKPTLNDINLVVHYGEKIAVCGEVGSGKSTLIAAILGEVPDINGIEYVMGALATKTVLLITHQVDFLPAFDSILLVSEGKIVEAASYDQLLASSEQFQNLVNDHKVTSDSNLQSEFGFQEPKTQKEEIQKIYTERHQRETLGDQLIKEEERETGDTCLKPHIQDLKQSKGFLYLFLSVIVHCVFIIGQFVQSLWLAPHLQESSGLYFASAKELMRIDGTTKSSVASHLAESIAGAVTIRAFGEEDRFFSEICNLLMPSPVHSFTNFQQTSGCSSAYKSCVQLFCHAQRLA</sequence>
<evidence type="ECO:0000313" key="1">
    <source>
        <dbReference type="EMBL" id="KAI8571067.1"/>
    </source>
</evidence>
<reference evidence="1" key="1">
    <citation type="submission" date="2022-02" db="EMBL/GenBank/DDBJ databases">
        <title>Plant Genome Project.</title>
        <authorList>
            <person name="Zhang R.-G."/>
        </authorList>
    </citation>
    <scope>NUCLEOTIDE SEQUENCE</scope>
    <source>
        <strain evidence="1">AT1</strain>
    </source>
</reference>